<organism evidence="2 3">
    <name type="scientific">Bradyrhizobium betae</name>
    <dbReference type="NCBI Taxonomy" id="244734"/>
    <lineage>
        <taxon>Bacteria</taxon>
        <taxon>Pseudomonadati</taxon>
        <taxon>Pseudomonadota</taxon>
        <taxon>Alphaproteobacteria</taxon>
        <taxon>Hyphomicrobiales</taxon>
        <taxon>Nitrobacteraceae</taxon>
        <taxon>Bradyrhizobium</taxon>
    </lineage>
</organism>
<feature type="transmembrane region" description="Helical" evidence="1">
    <location>
        <begin position="75"/>
        <end position="96"/>
    </location>
</feature>
<dbReference type="RefSeq" id="WP_116970711.1">
    <property type="nucleotide sequence ID" value="NZ_CP044543.1"/>
</dbReference>
<sequence length="265" mass="27473">MASVSNPMTRDLSAGVSDQPQAPPYLPAAVLLLAQFILMWAAFFILMPSINWPASLGEPPSIILPLILQQAGPVFAGYLSYLLHALILIPLAILLGRTLAMGRALGNFAVALGILAGVAKAFGIVRWLFLMPGLAVAYVDPGASGATKAAIEVVYVSFNAFAGGVGELLGVGLFAGVWTILVSIALLRLGGGARIIGCAGFIAAAGLLSTLPSVIGVESSILLTLSGIFWQLWTAALAIWHLRARSVENIGISSDARAAVRSSRA</sequence>
<name>A0A5P6P7E5_9BRAD</name>
<feature type="transmembrane region" description="Helical" evidence="1">
    <location>
        <begin position="194"/>
        <end position="215"/>
    </location>
</feature>
<keyword evidence="1" id="KW-0812">Transmembrane</keyword>
<feature type="transmembrane region" description="Helical" evidence="1">
    <location>
        <begin position="221"/>
        <end position="240"/>
    </location>
</feature>
<dbReference type="EMBL" id="CP044543">
    <property type="protein sequence ID" value="QFI74146.1"/>
    <property type="molecule type" value="Genomic_DNA"/>
</dbReference>
<keyword evidence="1" id="KW-0472">Membrane</keyword>
<feature type="transmembrane region" description="Helical" evidence="1">
    <location>
        <begin position="108"/>
        <end position="129"/>
    </location>
</feature>
<dbReference type="InterPro" id="IPR025495">
    <property type="entry name" value="DUF4386"/>
</dbReference>
<accession>A0A5P6P7E5</accession>
<dbReference type="Pfam" id="PF14329">
    <property type="entry name" value="DUF4386"/>
    <property type="match status" value="1"/>
</dbReference>
<proteinExistence type="predicted"/>
<dbReference type="Proteomes" id="UP000325641">
    <property type="component" value="Chromosome"/>
</dbReference>
<dbReference type="OrthoDB" id="8448827at2"/>
<dbReference type="KEGG" id="bbet:F8237_18135"/>
<dbReference type="AlphaFoldDB" id="A0A5P6P7E5"/>
<evidence type="ECO:0000313" key="3">
    <source>
        <dbReference type="Proteomes" id="UP000325641"/>
    </source>
</evidence>
<evidence type="ECO:0000256" key="1">
    <source>
        <dbReference type="SAM" id="Phobius"/>
    </source>
</evidence>
<protein>
    <submittedName>
        <fullName evidence="2">DUF4386 family protein</fullName>
    </submittedName>
</protein>
<feature type="transmembrane region" description="Helical" evidence="1">
    <location>
        <begin position="168"/>
        <end position="187"/>
    </location>
</feature>
<reference evidence="3" key="1">
    <citation type="submission" date="2019-10" db="EMBL/GenBank/DDBJ databases">
        <title>Complete Genome Sequence of Bradyrhizobium betae type strain PL7HG1T.</title>
        <authorList>
            <person name="Bromfield E.S.P."/>
            <person name="Cloutier S."/>
        </authorList>
    </citation>
    <scope>NUCLEOTIDE SEQUENCE [LARGE SCALE GENOMIC DNA]</scope>
    <source>
        <strain evidence="3">PL7HG1</strain>
    </source>
</reference>
<evidence type="ECO:0000313" key="2">
    <source>
        <dbReference type="EMBL" id="QFI74146.1"/>
    </source>
</evidence>
<gene>
    <name evidence="2" type="ORF">F8237_18135</name>
</gene>
<keyword evidence="1" id="KW-1133">Transmembrane helix</keyword>
<feature type="transmembrane region" description="Helical" evidence="1">
    <location>
        <begin position="25"/>
        <end position="47"/>
    </location>
</feature>